<protein>
    <submittedName>
        <fullName evidence="4">Putative KRE2-alpha-1,2-mannosyltransferase</fullName>
    </submittedName>
</protein>
<dbReference type="Proteomes" id="UP000245768">
    <property type="component" value="Unassembled WGS sequence"/>
</dbReference>
<sequence length="375" mass="44249">MGVVPSEPWRSCNVSTYVVHPPQTDAELAANATRNADGNLYPPSYVPQQANVAKRAKAGFIVLARNRELEDLKGSIRDVEYRFNHKYGYPWIFLNDQPFSKEFKAGVRKLTRSEVRFGQVPHEHWSYPPYVDQVKAAKARKEMGKKGMPYGDSESYRHMCRYQSGFFFRHPLTLDLDYYWRVEPGIKLHCDIDYDPFLFMQLNNKTYGFTIAGREFIDTVPTLWETTRDFITQHPFYIPKSNADHFLFDTEQRIWNTCHFWSNFEIGDLRFWRSQRYLDYFNYLDRAGGFFYERWGDAPVHSIAAALFLEKDQIHHFDDIGYTHHPWTHCPKHQDYHNSGRCDCDTSNTFDRHDFSCLAEWYRGATEKVPTHVVP</sequence>
<dbReference type="AlphaFoldDB" id="A0A316YIT2"/>
<evidence type="ECO:0000256" key="3">
    <source>
        <dbReference type="PIRSR" id="PIRSR018153-1"/>
    </source>
</evidence>
<evidence type="ECO:0000256" key="2">
    <source>
        <dbReference type="ARBA" id="ARBA00022679"/>
    </source>
</evidence>
<dbReference type="EMBL" id="KZ819637">
    <property type="protein sequence ID" value="PWN88986.1"/>
    <property type="molecule type" value="Genomic_DNA"/>
</dbReference>
<dbReference type="GO" id="GO:0005794">
    <property type="term" value="C:Golgi apparatus"/>
    <property type="evidence" value="ECO:0007669"/>
    <property type="project" value="TreeGrafter"/>
</dbReference>
<dbReference type="PANTHER" id="PTHR31121">
    <property type="entry name" value="ALPHA-1,2 MANNOSYLTRANSFERASE KTR1"/>
    <property type="match status" value="1"/>
</dbReference>
<dbReference type="InterPro" id="IPR002685">
    <property type="entry name" value="Glyco_trans_15"/>
</dbReference>
<dbReference type="GO" id="GO:0000032">
    <property type="term" value="P:cell wall mannoprotein biosynthetic process"/>
    <property type="evidence" value="ECO:0007669"/>
    <property type="project" value="TreeGrafter"/>
</dbReference>
<organism evidence="4 5">
    <name type="scientific">Acaromyces ingoldii</name>
    <dbReference type="NCBI Taxonomy" id="215250"/>
    <lineage>
        <taxon>Eukaryota</taxon>
        <taxon>Fungi</taxon>
        <taxon>Dikarya</taxon>
        <taxon>Basidiomycota</taxon>
        <taxon>Ustilaginomycotina</taxon>
        <taxon>Exobasidiomycetes</taxon>
        <taxon>Exobasidiales</taxon>
        <taxon>Cryptobasidiaceae</taxon>
        <taxon>Acaromyces</taxon>
    </lineage>
</organism>
<proteinExistence type="inferred from homology"/>
<name>A0A316YIT2_9BASI</name>
<dbReference type="GO" id="GO:0006487">
    <property type="term" value="P:protein N-linked glycosylation"/>
    <property type="evidence" value="ECO:0007669"/>
    <property type="project" value="TreeGrafter"/>
</dbReference>
<gene>
    <name evidence="4" type="ORF">FA10DRAFT_231362</name>
</gene>
<keyword evidence="4" id="KW-0328">Glycosyltransferase</keyword>
<dbReference type="FunFam" id="3.90.550.10:FF:000051">
    <property type="entry name" value="Alpha-1,2-mannosyltransferase (Ktr4)"/>
    <property type="match status" value="1"/>
</dbReference>
<feature type="active site" description="Nucleophile" evidence="3">
    <location>
        <position position="265"/>
    </location>
</feature>
<dbReference type="Gene3D" id="3.90.550.10">
    <property type="entry name" value="Spore Coat Polysaccharide Biosynthesis Protein SpsA, Chain A"/>
    <property type="match status" value="1"/>
</dbReference>
<dbReference type="FunCoup" id="A0A316YIT2">
    <property type="interactions" value="99"/>
</dbReference>
<dbReference type="PIRSF" id="PIRSF018153">
    <property type="entry name" value="Glyco_trans_15"/>
    <property type="match status" value="1"/>
</dbReference>
<dbReference type="STRING" id="215250.A0A316YIT2"/>
<comment type="similarity">
    <text evidence="1">Belongs to the glycosyltransferase 15 family.</text>
</comment>
<dbReference type="GO" id="GO:0000026">
    <property type="term" value="F:alpha-1,2-mannosyltransferase activity"/>
    <property type="evidence" value="ECO:0007669"/>
    <property type="project" value="TreeGrafter"/>
</dbReference>
<dbReference type="InParanoid" id="A0A316YIT2"/>
<dbReference type="GO" id="GO:0016020">
    <property type="term" value="C:membrane"/>
    <property type="evidence" value="ECO:0007669"/>
    <property type="project" value="InterPro"/>
</dbReference>
<evidence type="ECO:0000256" key="1">
    <source>
        <dbReference type="ARBA" id="ARBA00007677"/>
    </source>
</evidence>
<dbReference type="SUPFAM" id="SSF53448">
    <property type="entry name" value="Nucleotide-diphospho-sugar transferases"/>
    <property type="match status" value="1"/>
</dbReference>
<evidence type="ECO:0000313" key="5">
    <source>
        <dbReference type="Proteomes" id="UP000245768"/>
    </source>
</evidence>
<dbReference type="GeneID" id="37040769"/>
<keyword evidence="5" id="KW-1185">Reference proteome</keyword>
<accession>A0A316YIT2</accession>
<dbReference type="RefSeq" id="XP_025376184.1">
    <property type="nucleotide sequence ID" value="XM_025518853.1"/>
</dbReference>
<dbReference type="InterPro" id="IPR029044">
    <property type="entry name" value="Nucleotide-diphossugar_trans"/>
</dbReference>
<dbReference type="PANTHER" id="PTHR31121:SF6">
    <property type="entry name" value="ALPHA-1,2 MANNOSYLTRANSFERASE KTR1"/>
    <property type="match status" value="1"/>
</dbReference>
<keyword evidence="2 4" id="KW-0808">Transferase</keyword>
<dbReference type="OrthoDB" id="439943at2759"/>
<evidence type="ECO:0000313" key="4">
    <source>
        <dbReference type="EMBL" id="PWN88986.1"/>
    </source>
</evidence>
<dbReference type="Pfam" id="PF01793">
    <property type="entry name" value="Glyco_transf_15"/>
    <property type="match status" value="1"/>
</dbReference>
<reference evidence="4 5" key="1">
    <citation type="journal article" date="2018" name="Mol. Biol. Evol.">
        <title>Broad Genomic Sampling Reveals a Smut Pathogenic Ancestry of the Fungal Clade Ustilaginomycotina.</title>
        <authorList>
            <person name="Kijpornyongpan T."/>
            <person name="Mondo S.J."/>
            <person name="Barry K."/>
            <person name="Sandor L."/>
            <person name="Lee J."/>
            <person name="Lipzen A."/>
            <person name="Pangilinan J."/>
            <person name="LaButti K."/>
            <person name="Hainaut M."/>
            <person name="Henrissat B."/>
            <person name="Grigoriev I.V."/>
            <person name="Spatafora J.W."/>
            <person name="Aime M.C."/>
        </authorList>
    </citation>
    <scope>NUCLEOTIDE SEQUENCE [LARGE SCALE GENOMIC DNA]</scope>
    <source>
        <strain evidence="4 5">MCA 4198</strain>
    </source>
</reference>